<evidence type="ECO:0000313" key="2">
    <source>
        <dbReference type="EMBL" id="MEE6185905.1"/>
    </source>
</evidence>
<reference evidence="2 3" key="1">
    <citation type="submission" date="2024-01" db="EMBL/GenBank/DDBJ databases">
        <title>Niabella digestum sp. nov., isolated from waste digestion system.</title>
        <authorList>
            <person name="Zhang L."/>
        </authorList>
    </citation>
    <scope>NUCLEOTIDE SEQUENCE [LARGE SCALE GENOMIC DNA]</scope>
    <source>
        <strain evidence="2 3">A18</strain>
    </source>
</reference>
<feature type="transmembrane region" description="Helical" evidence="1">
    <location>
        <begin position="381"/>
        <end position="399"/>
    </location>
</feature>
<feature type="transmembrane region" description="Helical" evidence="1">
    <location>
        <begin position="352"/>
        <end position="374"/>
    </location>
</feature>
<keyword evidence="1" id="KW-1133">Transmembrane helix</keyword>
<sequence>MRHLNLSLRTSVLVLIGLLLFSFLSVKVSAQCVIGASANNTGTAPFLSSAASPQQAIDGNHNTAATLTNNLVTGLAVLNVTFDRNMNPGDVVEIDLQVDGVNIVDWGSIGGIYITPYTETNASGSAGTRQNILGIGFIINLGQGRAIVRVPVTGIPDIRSIKIEYVSLGFSLFKTARIFEVTAKTGKPASVNGEEVTVCANTDVNLTAEYTATNTPVDILWYDSNADDAAPIKVDLGQQSSTLAVNSGTQSKSYYVRTRYSDCVNSLSEPTEIKVNIDPSCALPVTFGPLDAYITNGKLNVLWQTVTEENNKRFEIQASTDGKTFKSIGVADTKALNGNSSTPLSYNFSTELSGIIALSSVAGLGVLLLLGGMFYRNKKKWGVLATVSLLIISVVTLYSCSKQADYVPTNTPKNVWVRILQIDIDGKSSASTVVKARIVE</sequence>
<evidence type="ECO:0000313" key="3">
    <source>
        <dbReference type="Proteomes" id="UP001357452"/>
    </source>
</evidence>
<organism evidence="2 3">
    <name type="scientific">Niabella digestorum</name>
    <dbReference type="NCBI Taxonomy" id="3117701"/>
    <lineage>
        <taxon>Bacteria</taxon>
        <taxon>Pseudomonadati</taxon>
        <taxon>Bacteroidota</taxon>
        <taxon>Chitinophagia</taxon>
        <taxon>Chitinophagales</taxon>
        <taxon>Chitinophagaceae</taxon>
        <taxon>Niabella</taxon>
    </lineage>
</organism>
<keyword evidence="1" id="KW-0472">Membrane</keyword>
<dbReference type="Proteomes" id="UP001357452">
    <property type="component" value="Unassembled WGS sequence"/>
</dbReference>
<evidence type="ECO:0008006" key="4">
    <source>
        <dbReference type="Google" id="ProtNLM"/>
    </source>
</evidence>
<comment type="caution">
    <text evidence="2">The sequence shown here is derived from an EMBL/GenBank/DDBJ whole genome shotgun (WGS) entry which is preliminary data.</text>
</comment>
<dbReference type="EMBL" id="JAZGLY010000001">
    <property type="protein sequence ID" value="MEE6185905.1"/>
    <property type="molecule type" value="Genomic_DNA"/>
</dbReference>
<keyword evidence="1" id="KW-0812">Transmembrane</keyword>
<protein>
    <recommendedName>
        <fullName evidence="4">Ig-like domain-containing protein</fullName>
    </recommendedName>
</protein>
<name>A0ABU7RD34_9BACT</name>
<keyword evidence="3" id="KW-1185">Reference proteome</keyword>
<evidence type="ECO:0000256" key="1">
    <source>
        <dbReference type="SAM" id="Phobius"/>
    </source>
</evidence>
<proteinExistence type="predicted"/>
<gene>
    <name evidence="2" type="ORF">V2H41_01335</name>
</gene>
<accession>A0ABU7RD34</accession>